<name>D7U7B5_VITVI</name>
<dbReference type="EMBL" id="FN596738">
    <property type="protein sequence ID" value="CBI38629.3"/>
    <property type="molecule type" value="Genomic_DNA"/>
</dbReference>
<sequence>MWVHLSISYLWLEVDFVSRVCWGGHGRVKRTLIHRTQKSF</sequence>
<keyword evidence="2" id="KW-1185">Reference proteome</keyword>
<accession>D7U7B5</accession>
<evidence type="ECO:0000313" key="1">
    <source>
        <dbReference type="EMBL" id="CBI38629.3"/>
    </source>
</evidence>
<dbReference type="PaxDb" id="29760-VIT_16s0013g01580.t01"/>
<dbReference type="AlphaFoldDB" id="D7U7B5"/>
<reference evidence="2" key="1">
    <citation type="journal article" date="2007" name="Nature">
        <title>The grapevine genome sequence suggests ancestral hexaploidization in major angiosperm phyla.</title>
        <authorList>
            <consortium name="The French-Italian Public Consortium for Grapevine Genome Characterization."/>
            <person name="Jaillon O."/>
            <person name="Aury J.-M."/>
            <person name="Noel B."/>
            <person name="Policriti A."/>
            <person name="Clepet C."/>
            <person name="Casagrande A."/>
            <person name="Choisne N."/>
            <person name="Aubourg S."/>
            <person name="Vitulo N."/>
            <person name="Jubin C."/>
            <person name="Vezzi A."/>
            <person name="Legeai F."/>
            <person name="Hugueney P."/>
            <person name="Dasilva C."/>
            <person name="Horner D."/>
            <person name="Mica E."/>
            <person name="Jublot D."/>
            <person name="Poulain J."/>
            <person name="Bruyere C."/>
            <person name="Billault A."/>
            <person name="Segurens B."/>
            <person name="Gouyvenoux M."/>
            <person name="Ugarte E."/>
            <person name="Cattonaro F."/>
            <person name="Anthouard V."/>
            <person name="Vico V."/>
            <person name="Del Fabbro C."/>
            <person name="Alaux M."/>
            <person name="Di Gaspero G."/>
            <person name="Dumas V."/>
            <person name="Felice N."/>
            <person name="Paillard S."/>
            <person name="Juman I."/>
            <person name="Moroldo M."/>
            <person name="Scalabrin S."/>
            <person name="Canaguier A."/>
            <person name="Le Clainche I."/>
            <person name="Malacrida G."/>
            <person name="Durand E."/>
            <person name="Pesole G."/>
            <person name="Laucou V."/>
            <person name="Chatelet P."/>
            <person name="Merdinoglu D."/>
            <person name="Delledonne M."/>
            <person name="Pezzotti M."/>
            <person name="Lecharny A."/>
            <person name="Scarpelli C."/>
            <person name="Artiguenave F."/>
            <person name="Pe M.E."/>
            <person name="Valle G."/>
            <person name="Morgante M."/>
            <person name="Caboche M."/>
            <person name="Adam-Blondon A.-F."/>
            <person name="Weissenbach J."/>
            <person name="Quetier F."/>
            <person name="Wincker P."/>
        </authorList>
    </citation>
    <scope>NUCLEOTIDE SEQUENCE [LARGE SCALE GENOMIC DNA]</scope>
    <source>
        <strain evidence="2">cv. Pinot noir / PN40024</strain>
    </source>
</reference>
<dbReference type="InParanoid" id="D7U7B5"/>
<gene>
    <name evidence="1" type="ordered locus">VIT_16s0013g01580</name>
</gene>
<proteinExistence type="predicted"/>
<evidence type="ECO:0000313" key="2">
    <source>
        <dbReference type="Proteomes" id="UP000009183"/>
    </source>
</evidence>
<dbReference type="HOGENOM" id="CLU_3300416_0_0_1"/>
<organism evidence="1 2">
    <name type="scientific">Vitis vinifera</name>
    <name type="common">Grape</name>
    <dbReference type="NCBI Taxonomy" id="29760"/>
    <lineage>
        <taxon>Eukaryota</taxon>
        <taxon>Viridiplantae</taxon>
        <taxon>Streptophyta</taxon>
        <taxon>Embryophyta</taxon>
        <taxon>Tracheophyta</taxon>
        <taxon>Spermatophyta</taxon>
        <taxon>Magnoliopsida</taxon>
        <taxon>eudicotyledons</taxon>
        <taxon>Gunneridae</taxon>
        <taxon>Pentapetalae</taxon>
        <taxon>rosids</taxon>
        <taxon>Vitales</taxon>
        <taxon>Vitaceae</taxon>
        <taxon>Viteae</taxon>
        <taxon>Vitis</taxon>
    </lineage>
</organism>
<protein>
    <submittedName>
        <fullName evidence="1">Uncharacterized protein</fullName>
    </submittedName>
</protein>
<dbReference type="Proteomes" id="UP000009183">
    <property type="component" value="Chromosome 16"/>
</dbReference>